<dbReference type="SUPFAM" id="SSF143456">
    <property type="entry name" value="VC0467-like"/>
    <property type="match status" value="1"/>
</dbReference>
<accession>A0ABU1J170</accession>
<dbReference type="RefSeq" id="WP_188776249.1">
    <property type="nucleotide sequence ID" value="NZ_BMMB01000006.1"/>
</dbReference>
<keyword evidence="2" id="KW-1185">Reference proteome</keyword>
<dbReference type="Proteomes" id="UP001185028">
    <property type="component" value="Unassembled WGS sequence"/>
</dbReference>
<gene>
    <name evidence="1" type="ORF">JOC58_002131</name>
</gene>
<evidence type="ECO:0000313" key="2">
    <source>
        <dbReference type="Proteomes" id="UP001185028"/>
    </source>
</evidence>
<evidence type="ECO:0000313" key="1">
    <source>
        <dbReference type="EMBL" id="MDR6244238.1"/>
    </source>
</evidence>
<proteinExistence type="predicted"/>
<name>A0ABU1J170_9BACL</name>
<organism evidence="1 2">
    <name type="scientific">Paenibacillus hunanensis</name>
    <dbReference type="NCBI Taxonomy" id="539262"/>
    <lineage>
        <taxon>Bacteria</taxon>
        <taxon>Bacillati</taxon>
        <taxon>Bacillota</taxon>
        <taxon>Bacilli</taxon>
        <taxon>Bacillales</taxon>
        <taxon>Paenibacillaceae</taxon>
        <taxon>Paenibacillus</taxon>
    </lineage>
</organism>
<dbReference type="EMBL" id="JAVDQH010000007">
    <property type="protein sequence ID" value="MDR6244238.1"/>
    <property type="molecule type" value="Genomic_DNA"/>
</dbReference>
<sequence>MNGEFHQMLLVTALGNGYLISGTEPSSKELEQTSTLEVSFTEGGDQPHYSWREWIEQRRTNGDQRLMMVSAAMEGSEWQTSGFAGGGAPSAIATLGTDRPLLWRPDWKVERQRSQSRWRVVYTGYEYTPAMQAGHEFISMSDMFVRLGKALWQIGQLAEEIGEGFWKQNFFDPAIEMLDDRTPSRKFAFELPPVYTDDSWRLLNAIYKSWVFGGMGSWNDVPPASAHDYGKGAEYDRCSGELYAALLQGARTAVNSVIF</sequence>
<protein>
    <submittedName>
        <fullName evidence="1">Uncharacterized protein</fullName>
    </submittedName>
</protein>
<reference evidence="1 2" key="1">
    <citation type="submission" date="2023-07" db="EMBL/GenBank/DDBJ databases">
        <title>Genomic Encyclopedia of Type Strains, Phase IV (KMG-IV): sequencing the most valuable type-strain genomes for metagenomic binning, comparative biology and taxonomic classification.</title>
        <authorList>
            <person name="Goeker M."/>
        </authorList>
    </citation>
    <scope>NUCLEOTIDE SEQUENCE [LARGE SCALE GENOMIC DNA]</scope>
    <source>
        <strain evidence="1 2">DSM 22170</strain>
    </source>
</reference>
<comment type="caution">
    <text evidence="1">The sequence shown here is derived from an EMBL/GenBank/DDBJ whole genome shotgun (WGS) entry which is preliminary data.</text>
</comment>